<dbReference type="Proteomes" id="UP000237105">
    <property type="component" value="Unassembled WGS sequence"/>
</dbReference>
<protein>
    <submittedName>
        <fullName evidence="1">Uncharacterized protein</fullName>
    </submittedName>
</protein>
<name>A0A2P5DW06_PARAD</name>
<evidence type="ECO:0000313" key="1">
    <source>
        <dbReference type="EMBL" id="PON77483.1"/>
    </source>
</evidence>
<proteinExistence type="predicted"/>
<organism evidence="1 2">
    <name type="scientific">Parasponia andersonii</name>
    <name type="common">Sponia andersonii</name>
    <dbReference type="NCBI Taxonomy" id="3476"/>
    <lineage>
        <taxon>Eukaryota</taxon>
        <taxon>Viridiplantae</taxon>
        <taxon>Streptophyta</taxon>
        <taxon>Embryophyta</taxon>
        <taxon>Tracheophyta</taxon>
        <taxon>Spermatophyta</taxon>
        <taxon>Magnoliopsida</taxon>
        <taxon>eudicotyledons</taxon>
        <taxon>Gunneridae</taxon>
        <taxon>Pentapetalae</taxon>
        <taxon>rosids</taxon>
        <taxon>fabids</taxon>
        <taxon>Rosales</taxon>
        <taxon>Cannabaceae</taxon>
        <taxon>Parasponia</taxon>
    </lineage>
</organism>
<reference evidence="2" key="1">
    <citation type="submission" date="2016-06" db="EMBL/GenBank/DDBJ databases">
        <title>Parallel loss of symbiosis genes in relatives of nitrogen-fixing non-legume Parasponia.</title>
        <authorList>
            <person name="Van Velzen R."/>
            <person name="Holmer R."/>
            <person name="Bu F."/>
            <person name="Rutten L."/>
            <person name="Van Zeijl A."/>
            <person name="Liu W."/>
            <person name="Santuari L."/>
            <person name="Cao Q."/>
            <person name="Sharma T."/>
            <person name="Shen D."/>
            <person name="Roswanjaya Y."/>
            <person name="Wardhani T."/>
            <person name="Kalhor M.S."/>
            <person name="Jansen J."/>
            <person name="Van den Hoogen J."/>
            <person name="Gungor B."/>
            <person name="Hartog M."/>
            <person name="Hontelez J."/>
            <person name="Verver J."/>
            <person name="Yang W.-C."/>
            <person name="Schijlen E."/>
            <person name="Repin R."/>
            <person name="Schilthuizen M."/>
            <person name="Schranz E."/>
            <person name="Heidstra R."/>
            <person name="Miyata K."/>
            <person name="Fedorova E."/>
            <person name="Kohlen W."/>
            <person name="Bisseling T."/>
            <person name="Smit S."/>
            <person name="Geurts R."/>
        </authorList>
    </citation>
    <scope>NUCLEOTIDE SEQUENCE [LARGE SCALE GENOMIC DNA]</scope>
    <source>
        <strain evidence="2">cv. WU1-14</strain>
    </source>
</reference>
<accession>A0A2P5DW06</accession>
<evidence type="ECO:0000313" key="2">
    <source>
        <dbReference type="Proteomes" id="UP000237105"/>
    </source>
</evidence>
<sequence>MLNILSIEIWTLYTDPAGVPTPLNYPSSTSRPMSKYSETAFSCPSMRRLRAMASGSLVTLMVVGLNLRSLELAQ</sequence>
<dbReference type="EMBL" id="JXTB01000013">
    <property type="protein sequence ID" value="PON77483.1"/>
    <property type="molecule type" value="Genomic_DNA"/>
</dbReference>
<gene>
    <name evidence="1" type="ORF">PanWU01x14_026440</name>
</gene>
<comment type="caution">
    <text evidence="1">The sequence shown here is derived from an EMBL/GenBank/DDBJ whole genome shotgun (WGS) entry which is preliminary data.</text>
</comment>
<keyword evidence="2" id="KW-1185">Reference proteome</keyword>
<dbReference type="AlphaFoldDB" id="A0A2P5DW06"/>